<keyword evidence="4" id="KW-1185">Reference proteome</keyword>
<proteinExistence type="predicted"/>
<accession>A0ABS4TXQ2</accession>
<organism evidence="3 4">
    <name type="scientific">Kibdelosporangium banguiense</name>
    <dbReference type="NCBI Taxonomy" id="1365924"/>
    <lineage>
        <taxon>Bacteria</taxon>
        <taxon>Bacillati</taxon>
        <taxon>Actinomycetota</taxon>
        <taxon>Actinomycetes</taxon>
        <taxon>Pseudonocardiales</taxon>
        <taxon>Pseudonocardiaceae</taxon>
        <taxon>Kibdelosporangium</taxon>
    </lineage>
</organism>
<dbReference type="InterPro" id="IPR046259">
    <property type="entry name" value="DUF6292"/>
</dbReference>
<evidence type="ECO:0000313" key="3">
    <source>
        <dbReference type="EMBL" id="MBP2329176.1"/>
    </source>
</evidence>
<reference evidence="3 4" key="1">
    <citation type="submission" date="2021-03" db="EMBL/GenBank/DDBJ databases">
        <title>Sequencing the genomes of 1000 actinobacteria strains.</title>
        <authorList>
            <person name="Klenk H.-P."/>
        </authorList>
    </citation>
    <scope>NUCLEOTIDE SEQUENCE [LARGE SCALE GENOMIC DNA]</scope>
    <source>
        <strain evidence="3 4">DSM 46670</strain>
    </source>
</reference>
<evidence type="ECO:0000259" key="2">
    <source>
        <dbReference type="Pfam" id="PF19809"/>
    </source>
</evidence>
<protein>
    <recommendedName>
        <fullName evidence="2">DUF6292 domain-containing protein</fullName>
    </recommendedName>
</protein>
<feature type="region of interest" description="Disordered" evidence="1">
    <location>
        <begin position="134"/>
        <end position="161"/>
    </location>
</feature>
<sequence>MSPQTDIHDGADMAEYGLRNYVHRIANALGVGPESTYAELADEATAYIALSDRLFRHPSRDVALTWDGSHGWAVGMETRCGEDLLMLAWYGSDMVPAPENVVAFTKSVLAGEPVGQSAPPTADATAVRDRLGAYLAPHTGEPAGSPRTNGGVEDGGRTPVA</sequence>
<dbReference type="EMBL" id="JAGINW010000001">
    <property type="protein sequence ID" value="MBP2329176.1"/>
    <property type="molecule type" value="Genomic_DNA"/>
</dbReference>
<comment type="caution">
    <text evidence="3">The sequence shown here is derived from an EMBL/GenBank/DDBJ whole genome shotgun (WGS) entry which is preliminary data.</text>
</comment>
<evidence type="ECO:0000313" key="4">
    <source>
        <dbReference type="Proteomes" id="UP001519332"/>
    </source>
</evidence>
<name>A0ABS4TXQ2_9PSEU</name>
<dbReference type="Pfam" id="PF19809">
    <property type="entry name" value="DUF6292"/>
    <property type="match status" value="1"/>
</dbReference>
<evidence type="ECO:0000256" key="1">
    <source>
        <dbReference type="SAM" id="MobiDB-lite"/>
    </source>
</evidence>
<gene>
    <name evidence="3" type="ORF">JOF56_009561</name>
</gene>
<feature type="domain" description="DUF6292" evidence="2">
    <location>
        <begin position="21"/>
        <end position="106"/>
    </location>
</feature>
<dbReference type="RefSeq" id="WP_209646020.1">
    <property type="nucleotide sequence ID" value="NZ_JAGINW010000001.1"/>
</dbReference>
<dbReference type="Proteomes" id="UP001519332">
    <property type="component" value="Unassembled WGS sequence"/>
</dbReference>